<evidence type="ECO:0000313" key="3">
    <source>
        <dbReference type="EMBL" id="CAG2255949.1"/>
    </source>
</evidence>
<evidence type="ECO:0000256" key="1">
    <source>
        <dbReference type="ARBA" id="ARBA00009526"/>
    </source>
</evidence>
<dbReference type="PROSITE" id="PS50152">
    <property type="entry name" value="25A_SYNTH_3"/>
    <property type="match status" value="1"/>
</dbReference>
<dbReference type="Proteomes" id="UP000683360">
    <property type="component" value="Unassembled WGS sequence"/>
</dbReference>
<sequence>MFAYCLKGGSVGKGTAVLGLSDVDLIFPIYDITTVETLKQKMDDIKSAIDSLLQDKLLLQFFYKDKKNSLLVTSVLAEHTIIKSIAVELLVIRSWEDLEKPDSDSEEKISKKVFEHLRNFGKIHVSWSTYYKPADYLHDISSKPYILDPVDPYNNVISEITNHYCGGSHVPEADKAVMKQVNRLQSDAERAFNSFK</sequence>
<dbReference type="Gene3D" id="1.10.1410.20">
    <property type="entry name" value="2'-5'-oligoadenylate synthetase 1, domain 2"/>
    <property type="match status" value="1"/>
</dbReference>
<keyword evidence="4" id="KW-1185">Reference proteome</keyword>
<comment type="caution">
    <text evidence="3">The sequence shown here is derived from an EMBL/GenBank/DDBJ whole genome shotgun (WGS) entry which is preliminary data.</text>
</comment>
<accession>A0A8S3VLL0</accession>
<dbReference type="GO" id="GO:0005654">
    <property type="term" value="C:nucleoplasm"/>
    <property type="evidence" value="ECO:0007669"/>
    <property type="project" value="TreeGrafter"/>
</dbReference>
<dbReference type="InterPro" id="IPR043519">
    <property type="entry name" value="NT_sf"/>
</dbReference>
<protein>
    <recommendedName>
        <fullName evidence="2">2'-5'-oligoadenylate synthetase 1 domain-containing protein</fullName>
    </recommendedName>
</protein>
<dbReference type="PANTHER" id="PTHR11258:SF11">
    <property type="entry name" value="C2H2-TYPE DOMAIN-CONTAINING PROTEIN"/>
    <property type="match status" value="1"/>
</dbReference>
<dbReference type="GO" id="GO:0016020">
    <property type="term" value="C:membrane"/>
    <property type="evidence" value="ECO:0007669"/>
    <property type="project" value="TreeGrafter"/>
</dbReference>
<reference evidence="3" key="1">
    <citation type="submission" date="2021-03" db="EMBL/GenBank/DDBJ databases">
        <authorList>
            <person name="Bekaert M."/>
        </authorList>
    </citation>
    <scope>NUCLEOTIDE SEQUENCE</scope>
</reference>
<organism evidence="3 4">
    <name type="scientific">Mytilus edulis</name>
    <name type="common">Blue mussel</name>
    <dbReference type="NCBI Taxonomy" id="6550"/>
    <lineage>
        <taxon>Eukaryota</taxon>
        <taxon>Metazoa</taxon>
        <taxon>Spiralia</taxon>
        <taxon>Lophotrochozoa</taxon>
        <taxon>Mollusca</taxon>
        <taxon>Bivalvia</taxon>
        <taxon>Autobranchia</taxon>
        <taxon>Pteriomorphia</taxon>
        <taxon>Mytilida</taxon>
        <taxon>Mytiloidea</taxon>
        <taxon>Mytilidae</taxon>
        <taxon>Mytilinae</taxon>
        <taxon>Mytilus</taxon>
    </lineage>
</organism>
<evidence type="ECO:0000313" key="4">
    <source>
        <dbReference type="Proteomes" id="UP000683360"/>
    </source>
</evidence>
<feature type="domain" description="2'-5'-oligoadenylate synthetase 1" evidence="2">
    <location>
        <begin position="57"/>
        <end position="160"/>
    </location>
</feature>
<name>A0A8S3VLL0_MYTED</name>
<dbReference type="EMBL" id="CAJPWZ010003289">
    <property type="protein sequence ID" value="CAG2255949.1"/>
    <property type="molecule type" value="Genomic_DNA"/>
</dbReference>
<dbReference type="AlphaFoldDB" id="A0A8S3VLL0"/>
<proteinExistence type="inferred from homology"/>
<dbReference type="GO" id="GO:0005829">
    <property type="term" value="C:cytosol"/>
    <property type="evidence" value="ECO:0007669"/>
    <property type="project" value="TreeGrafter"/>
</dbReference>
<dbReference type="Pfam" id="PF10421">
    <property type="entry name" value="OAS1_C"/>
    <property type="match status" value="1"/>
</dbReference>
<dbReference type="SUPFAM" id="SSF81631">
    <property type="entry name" value="PAP/OAS1 substrate-binding domain"/>
    <property type="match status" value="1"/>
</dbReference>
<dbReference type="PANTHER" id="PTHR11258">
    <property type="entry name" value="2-5 OLIGOADENYLATE SYNTHETASE"/>
    <property type="match status" value="1"/>
</dbReference>
<dbReference type="OrthoDB" id="1885901at2759"/>
<comment type="similarity">
    <text evidence="1">Belongs to the 2-5A synthase family.</text>
</comment>
<dbReference type="SUPFAM" id="SSF81301">
    <property type="entry name" value="Nucleotidyltransferase"/>
    <property type="match status" value="1"/>
</dbReference>
<dbReference type="GO" id="GO:0003725">
    <property type="term" value="F:double-stranded RNA binding"/>
    <property type="evidence" value="ECO:0007669"/>
    <property type="project" value="TreeGrafter"/>
</dbReference>
<dbReference type="InterPro" id="IPR018952">
    <property type="entry name" value="2-5-oligoAdlate_synth_1_dom2/C"/>
</dbReference>
<evidence type="ECO:0000259" key="2">
    <source>
        <dbReference type="Pfam" id="PF10421"/>
    </source>
</evidence>
<gene>
    <name evidence="3" type="ORF">MEDL_67341</name>
</gene>
<dbReference type="GO" id="GO:0001730">
    <property type="term" value="F:2'-5'-oligoadenylate synthetase activity"/>
    <property type="evidence" value="ECO:0007669"/>
    <property type="project" value="TreeGrafter"/>
</dbReference>